<evidence type="ECO:0000313" key="2">
    <source>
        <dbReference type="EMBL" id="SCB49140.1"/>
    </source>
</evidence>
<gene>
    <name evidence="2" type="ORF">GA0061102_107125</name>
</gene>
<protein>
    <submittedName>
        <fullName evidence="2">Uncharacterized protein</fullName>
    </submittedName>
</protein>
<dbReference type="EMBL" id="FMAH01000071">
    <property type="protein sequence ID" value="SCB49140.1"/>
    <property type="molecule type" value="Genomic_DNA"/>
</dbReference>
<proteinExistence type="predicted"/>
<dbReference type="AlphaFoldDB" id="A0A1C3XA37"/>
<dbReference type="RefSeq" id="WP_092856342.1">
    <property type="nucleotide sequence ID" value="NZ_FMAH01000071.1"/>
</dbReference>
<name>A0A1C3XA37_9HYPH</name>
<keyword evidence="3" id="KW-1185">Reference proteome</keyword>
<dbReference type="Proteomes" id="UP000199435">
    <property type="component" value="Unassembled WGS sequence"/>
</dbReference>
<organism evidence="2 3">
    <name type="scientific">Rhizobium miluonense</name>
    <dbReference type="NCBI Taxonomy" id="411945"/>
    <lineage>
        <taxon>Bacteria</taxon>
        <taxon>Pseudomonadati</taxon>
        <taxon>Pseudomonadota</taxon>
        <taxon>Alphaproteobacteria</taxon>
        <taxon>Hyphomicrobiales</taxon>
        <taxon>Rhizobiaceae</taxon>
        <taxon>Rhizobium/Agrobacterium group</taxon>
        <taxon>Rhizobium</taxon>
    </lineage>
</organism>
<sequence>MSDELTTGFTGKPMEPPTGAHKVAKDAKHAVVRERTAVVAGAAEHRHRATGTVLTGGTLTFAIGYGLGRDSAGVDRNYDWTTT</sequence>
<accession>A0A1C3XA37</accession>
<evidence type="ECO:0000313" key="3">
    <source>
        <dbReference type="Proteomes" id="UP000199435"/>
    </source>
</evidence>
<feature type="region of interest" description="Disordered" evidence="1">
    <location>
        <begin position="1"/>
        <end position="29"/>
    </location>
</feature>
<evidence type="ECO:0000256" key="1">
    <source>
        <dbReference type="SAM" id="MobiDB-lite"/>
    </source>
</evidence>
<reference evidence="3" key="1">
    <citation type="submission" date="2016-08" db="EMBL/GenBank/DDBJ databases">
        <authorList>
            <person name="Varghese N."/>
            <person name="Submissions Spin"/>
        </authorList>
    </citation>
    <scope>NUCLEOTIDE SEQUENCE [LARGE SCALE GENOMIC DNA]</scope>
    <source>
        <strain evidence="3">HAMBI 2971</strain>
    </source>
</reference>